<proteinExistence type="predicted"/>
<sequence length="1080" mass="122115">MIGEGGKKYEGELEGDDVIQSGCLLRFYYDVRMELHGNIGVVLKKKEEKRREFTLPDWCPILFSTFPTLSLSVFFFFLLLLFLLLFSLCHLSCRCSLFFMQHDYRDIIFTLRPIHISVWWMMDPAHAMMDAQSLGLRLDEVLHKFATREEDNSDNARLLADIAGLTEVIDKMISPSLSAVSEAAENEAMVSLPVKTLEELRFLGCACWNMTVRHVSREDSREEQTLKASLREFATKVFLLGNYAYASSDVSHSYFTQHPREAEQCVLMCLKTSRDLSLCGVAGSAKRLLSLGESVASYIQTGVQNSLAYIKYRNMRWEFAYTAMDINWNVGHYKESCEAAKKLTQMLLQDRDLRRDHREAFFRFVFTIGNGGVLTSDEQYIRDMLHSSMEMQNHFQRAGTNDPSHHVMILRGATMEQMALSWLREEKATEALSWAVEADTTLHSNTSALLRLTATAKAGMEPEAIVLLHQYVQRSDVSVDDAVAACFELHNLLVSRKDGSIEGMRLLYKKTKGNTCSESVLFRFVQLLLHNGSLASCKEALQILQNEGIDFEEARYRRYCFVWLWELADMAGFSPLQIVECLESALRFKDCASEAEVDAIYLRLCTEYITQSEGGGQTSVVLMKAKNILVDYASHRNPKCVFAHSLLIKIAVLESNEAELEKELNLLLLCEQAELVMPALCTAINYSLRIGYLPGVSLVITRAVFFSAPVPDPSTELELLRVYVASLLSKACNCTDDHLRVVTERFRSLLSDECATISLSHEEVSWWAQAFLVLGLEFTVGPGPTSVYLFRAATFIALQDPVPGEVPSRTFLISGLLCTLEDEFQLFSTGIPQIDSCELEEHLRLCKEFVSSLPEVNYRLTVLLSQAERHLRQPSSETPEQIERILDELSNINVTFEDYEAIANGASFIALKYTSEHPFLHGVTIKLYMQAVSVAMNDISASMKDADNNAEKCLEYITDAFSCLYKCFTLAFDRTEQLAVVQRLMEILSLAVEDVTVASLIKDYHSNTVRTVNNHPLSFARLFLEYFTVEAWNNSVFYLHLTETVKQTQWVHVAWTLVDTLPETSSVASALHALKAITSV</sequence>
<keyword evidence="1" id="KW-1133">Transmembrane helix</keyword>
<name>A0A7J6YGS1_TRYCR</name>
<dbReference type="EMBL" id="JABDHM010000005">
    <property type="protein sequence ID" value="KAF5225875.1"/>
    <property type="molecule type" value="Genomic_DNA"/>
</dbReference>
<dbReference type="Proteomes" id="UP000583944">
    <property type="component" value="Unassembled WGS sequence"/>
</dbReference>
<reference evidence="2 3" key="1">
    <citation type="journal article" date="2019" name="Genome Biol. Evol.">
        <title>Nanopore Sequencing Significantly Improves Genome Assembly of the Protozoan Parasite Trypanosoma cruzi.</title>
        <authorList>
            <person name="Diaz-Viraque F."/>
            <person name="Pita S."/>
            <person name="Greif G."/>
            <person name="de Souza R.C.M."/>
            <person name="Iraola G."/>
            <person name="Robello C."/>
        </authorList>
    </citation>
    <scope>NUCLEOTIDE SEQUENCE [LARGE SCALE GENOMIC DNA]</scope>
    <source>
        <strain evidence="2 3">Berenice</strain>
    </source>
</reference>
<dbReference type="VEuPathDB" id="TriTrypDB:ECC02_001194"/>
<comment type="caution">
    <text evidence="2">The sequence shown here is derived from an EMBL/GenBank/DDBJ whole genome shotgun (WGS) entry which is preliminary data.</text>
</comment>
<protein>
    <recommendedName>
        <fullName evidence="4">Protein ZIP4 homolog</fullName>
    </recommendedName>
</protein>
<evidence type="ECO:0000313" key="2">
    <source>
        <dbReference type="EMBL" id="KAF5225875.1"/>
    </source>
</evidence>
<feature type="transmembrane region" description="Helical" evidence="1">
    <location>
        <begin position="58"/>
        <end position="86"/>
    </location>
</feature>
<dbReference type="VEuPathDB" id="TriTrypDB:BCY84_00565"/>
<keyword evidence="1" id="KW-0812">Transmembrane</keyword>
<gene>
    <name evidence="2" type="ORF">ECC02_001194</name>
</gene>
<accession>A0A7J6YGS1</accession>
<evidence type="ECO:0000256" key="1">
    <source>
        <dbReference type="SAM" id="Phobius"/>
    </source>
</evidence>
<dbReference type="AlphaFoldDB" id="A0A7J6YGS1"/>
<organism evidence="2 3">
    <name type="scientific">Trypanosoma cruzi</name>
    <dbReference type="NCBI Taxonomy" id="5693"/>
    <lineage>
        <taxon>Eukaryota</taxon>
        <taxon>Discoba</taxon>
        <taxon>Euglenozoa</taxon>
        <taxon>Kinetoplastea</taxon>
        <taxon>Metakinetoplastina</taxon>
        <taxon>Trypanosomatida</taxon>
        <taxon>Trypanosomatidae</taxon>
        <taxon>Trypanosoma</taxon>
        <taxon>Schizotrypanum</taxon>
    </lineage>
</organism>
<evidence type="ECO:0008006" key="4">
    <source>
        <dbReference type="Google" id="ProtNLM"/>
    </source>
</evidence>
<keyword evidence="1" id="KW-0472">Membrane</keyword>
<evidence type="ECO:0000313" key="3">
    <source>
        <dbReference type="Proteomes" id="UP000583944"/>
    </source>
</evidence>